<evidence type="ECO:0000256" key="6">
    <source>
        <dbReference type="SAM" id="MobiDB-lite"/>
    </source>
</evidence>
<keyword evidence="9" id="KW-1185">Reference proteome</keyword>
<feature type="region of interest" description="Disordered" evidence="6">
    <location>
        <begin position="373"/>
        <end position="402"/>
    </location>
</feature>
<comment type="caution">
    <text evidence="8">The sequence shown here is derived from an EMBL/GenBank/DDBJ whole genome shotgun (WGS) entry which is preliminary data.</text>
</comment>
<dbReference type="InterPro" id="IPR036855">
    <property type="entry name" value="Znf_CCCH_sf"/>
</dbReference>
<organism evidence="8 9">
    <name type="scientific">Phaseolus coccineus</name>
    <name type="common">Scarlet runner bean</name>
    <name type="synonym">Phaseolus multiflorus</name>
    <dbReference type="NCBI Taxonomy" id="3886"/>
    <lineage>
        <taxon>Eukaryota</taxon>
        <taxon>Viridiplantae</taxon>
        <taxon>Streptophyta</taxon>
        <taxon>Embryophyta</taxon>
        <taxon>Tracheophyta</taxon>
        <taxon>Spermatophyta</taxon>
        <taxon>Magnoliopsida</taxon>
        <taxon>eudicotyledons</taxon>
        <taxon>Gunneridae</taxon>
        <taxon>Pentapetalae</taxon>
        <taxon>rosids</taxon>
        <taxon>fabids</taxon>
        <taxon>Fabales</taxon>
        <taxon>Fabaceae</taxon>
        <taxon>Papilionoideae</taxon>
        <taxon>50 kb inversion clade</taxon>
        <taxon>NPAAA clade</taxon>
        <taxon>indigoferoid/millettioid clade</taxon>
        <taxon>Phaseoleae</taxon>
        <taxon>Phaseolus</taxon>
    </lineage>
</organism>
<dbReference type="InterPro" id="IPR000571">
    <property type="entry name" value="Znf_CCCH"/>
</dbReference>
<gene>
    <name evidence="8" type="ORF">VNO80_09317</name>
</gene>
<evidence type="ECO:0000313" key="8">
    <source>
        <dbReference type="EMBL" id="KAK7367308.1"/>
    </source>
</evidence>
<feature type="region of interest" description="Disordered" evidence="6">
    <location>
        <begin position="330"/>
        <end position="351"/>
    </location>
</feature>
<proteinExistence type="predicted"/>
<evidence type="ECO:0000256" key="2">
    <source>
        <dbReference type="ARBA" id="ARBA00022771"/>
    </source>
</evidence>
<feature type="zinc finger region" description="C3H1-type" evidence="5">
    <location>
        <begin position="401"/>
        <end position="429"/>
    </location>
</feature>
<keyword evidence="4" id="KW-0238">DNA-binding</keyword>
<keyword evidence="3 5" id="KW-0862">Zinc</keyword>
<dbReference type="GO" id="GO:0003677">
    <property type="term" value="F:DNA binding"/>
    <property type="evidence" value="ECO:0007669"/>
    <property type="project" value="UniProtKB-KW"/>
</dbReference>
<accession>A0AAN9RI96</accession>
<evidence type="ECO:0000256" key="3">
    <source>
        <dbReference type="ARBA" id="ARBA00022833"/>
    </source>
</evidence>
<feature type="compositionally biased region" description="Low complexity" evidence="6">
    <location>
        <begin position="341"/>
        <end position="351"/>
    </location>
</feature>
<keyword evidence="2 5" id="KW-0863">Zinc-finger</keyword>
<evidence type="ECO:0000259" key="7">
    <source>
        <dbReference type="PROSITE" id="PS50103"/>
    </source>
</evidence>
<sequence>MLSGAPRSNLRQVKSFLRDEFPSKDDKEYEDPLLAKTLPIWPSTADEYDDFPPGFEGNHFLNRSKEEFSHLSQIKWEPPPSFALNSKWSVATGEESRERNVQSLREMRVLEAVYPRISSIPSSPSVSLDVEMESYDDSLTPHVPLIPIEELVSSQDRKHDVTVTKYADSSCNLPTQILQKYIPLARSSSEVDLFAAYAAVAAAIMKSNEENCLIDINFLLETVNDPIKIGNLIEDYISAITTTPFDTPTRTLSIPTSCNTPDISAVPLTTPASKAAAFDSLLSPTPEKSTISSVSIETTTLASGGPLKSSESSKTEAINTVTQPVVKRAAPLESQRKSLSKHLQSSASSLSSQRGVVKDVNYYLNLVRDHDNYKKDMRSRNNFQDSKKPRNNTTNQEEAKFKTHKPCKYFKTSRGCRNGSNCRHQHEMSVWRM</sequence>
<evidence type="ECO:0000256" key="4">
    <source>
        <dbReference type="ARBA" id="ARBA00023125"/>
    </source>
</evidence>
<name>A0AAN9RI96_PHACN</name>
<dbReference type="Proteomes" id="UP001374584">
    <property type="component" value="Unassembled WGS sequence"/>
</dbReference>
<evidence type="ECO:0000256" key="5">
    <source>
        <dbReference type="PROSITE-ProRule" id="PRU00723"/>
    </source>
</evidence>
<evidence type="ECO:0000313" key="9">
    <source>
        <dbReference type="Proteomes" id="UP001374584"/>
    </source>
</evidence>
<dbReference type="PROSITE" id="PS50103">
    <property type="entry name" value="ZF_C3H1"/>
    <property type="match status" value="1"/>
</dbReference>
<evidence type="ECO:0000256" key="1">
    <source>
        <dbReference type="ARBA" id="ARBA00022723"/>
    </source>
</evidence>
<dbReference type="EMBL" id="JAYMYR010000004">
    <property type="protein sequence ID" value="KAK7367308.1"/>
    <property type="molecule type" value="Genomic_DNA"/>
</dbReference>
<feature type="domain" description="C3H1-type" evidence="7">
    <location>
        <begin position="401"/>
        <end position="429"/>
    </location>
</feature>
<dbReference type="SUPFAM" id="SSF90229">
    <property type="entry name" value="CCCH zinc finger"/>
    <property type="match status" value="1"/>
</dbReference>
<dbReference type="PANTHER" id="PTHR33400">
    <property type="entry name" value="ZINC FINGER CCCH DOMAIN-CONTAINING PROTEIN 6-RELATED"/>
    <property type="match status" value="1"/>
</dbReference>
<keyword evidence="1 5" id="KW-0479">Metal-binding</keyword>
<dbReference type="AlphaFoldDB" id="A0AAN9RI96"/>
<protein>
    <recommendedName>
        <fullName evidence="7">C3H1-type domain-containing protein</fullName>
    </recommendedName>
</protein>
<dbReference type="PANTHER" id="PTHR33400:SF9">
    <property type="entry name" value="C3H1-TYPE DOMAIN-CONTAINING PROTEIN"/>
    <property type="match status" value="1"/>
</dbReference>
<reference evidence="8 9" key="1">
    <citation type="submission" date="2024-01" db="EMBL/GenBank/DDBJ databases">
        <title>The genomes of 5 underutilized Papilionoideae crops provide insights into root nodulation and disease resistanc.</title>
        <authorList>
            <person name="Jiang F."/>
        </authorList>
    </citation>
    <scope>NUCLEOTIDE SEQUENCE [LARGE SCALE GENOMIC DNA]</scope>
    <source>
        <strain evidence="8">JINMINGXINNONG_FW02</strain>
        <tissue evidence="8">Leaves</tissue>
    </source>
</reference>
<dbReference type="GO" id="GO:0008270">
    <property type="term" value="F:zinc ion binding"/>
    <property type="evidence" value="ECO:0007669"/>
    <property type="project" value="UniProtKB-KW"/>
</dbReference>